<name>A0ABV8SJX3_9BACL</name>
<protein>
    <recommendedName>
        <fullName evidence="4">DUF4129 domain-containing protein</fullName>
    </recommendedName>
</protein>
<accession>A0ABV8SJX3</accession>
<proteinExistence type="predicted"/>
<feature type="transmembrane region" description="Helical" evidence="1">
    <location>
        <begin position="103"/>
        <end position="120"/>
    </location>
</feature>
<keyword evidence="1" id="KW-1133">Transmembrane helix</keyword>
<keyword evidence="3" id="KW-1185">Reference proteome</keyword>
<evidence type="ECO:0000256" key="1">
    <source>
        <dbReference type="SAM" id="Phobius"/>
    </source>
</evidence>
<evidence type="ECO:0000313" key="3">
    <source>
        <dbReference type="Proteomes" id="UP001595755"/>
    </source>
</evidence>
<evidence type="ECO:0000313" key="2">
    <source>
        <dbReference type="EMBL" id="MFC4306923.1"/>
    </source>
</evidence>
<dbReference type="RefSeq" id="WP_204605934.1">
    <property type="nucleotide sequence ID" value="NZ_JBHSED010000068.1"/>
</dbReference>
<evidence type="ECO:0008006" key="4">
    <source>
        <dbReference type="Google" id="ProtNLM"/>
    </source>
</evidence>
<comment type="caution">
    <text evidence="2">The sequence shown here is derived from an EMBL/GenBank/DDBJ whole genome shotgun (WGS) entry which is preliminary data.</text>
</comment>
<reference evidence="3" key="1">
    <citation type="journal article" date="2019" name="Int. J. Syst. Evol. Microbiol.">
        <title>The Global Catalogue of Microorganisms (GCM) 10K type strain sequencing project: providing services to taxonomists for standard genome sequencing and annotation.</title>
        <authorList>
            <consortium name="The Broad Institute Genomics Platform"/>
            <consortium name="The Broad Institute Genome Sequencing Center for Infectious Disease"/>
            <person name="Wu L."/>
            <person name="Ma J."/>
        </authorList>
    </citation>
    <scope>NUCLEOTIDE SEQUENCE [LARGE SCALE GENOMIC DNA]</scope>
    <source>
        <strain evidence="3">CGMCC 4.1641</strain>
    </source>
</reference>
<sequence>MRGSFALRIAVEWLIWLPVWPLFSTNMTPAAKSGLAASVLLFSTAGLLLNRLPPLWRKITLVAVLLALAAVGALAYTAYLPMLIWLALVLWRGRFARLGPRHYALAFGVSVLALIAVAQNEAWIGYRLALIGIALSWMLIWFAALNGSLVEGAGLGNGIVTRPVRRAGRKYVYLFLSVGVLIVAATVDYGQRLLTPRQVSAPDFNWIKPERLIPPPAANASLDSLLPEQGKPSPVWDYLLWLVLAFAVLAFLWFARLLWKDRAWTWRGLMRALKGWFLRDKAEESLPYVEERRSLKKGTSGLLAAWLRRSEARAEWDRLNNSEKARRLYEDAVRTGVQQGFAFQASDTPAETLDGIERWRGERRDSAAGKLTEYWQRLLRSRRALQRLYEKARYSPHSIESVEVEEMRKQLLSDAVGRERPRR</sequence>
<feature type="transmembrane region" description="Helical" evidence="1">
    <location>
        <begin position="238"/>
        <end position="259"/>
    </location>
</feature>
<feature type="transmembrane region" description="Helical" evidence="1">
    <location>
        <begin position="126"/>
        <end position="150"/>
    </location>
</feature>
<feature type="transmembrane region" description="Helical" evidence="1">
    <location>
        <begin position="59"/>
        <end position="91"/>
    </location>
</feature>
<feature type="transmembrane region" description="Helical" evidence="1">
    <location>
        <begin position="35"/>
        <end position="53"/>
    </location>
</feature>
<keyword evidence="1" id="KW-0472">Membrane</keyword>
<gene>
    <name evidence="2" type="ORF">ACFO1S_26225</name>
</gene>
<organism evidence="2 3">
    <name type="scientific">Cohnella boryungensis</name>
    <dbReference type="NCBI Taxonomy" id="768479"/>
    <lineage>
        <taxon>Bacteria</taxon>
        <taxon>Bacillati</taxon>
        <taxon>Bacillota</taxon>
        <taxon>Bacilli</taxon>
        <taxon>Bacillales</taxon>
        <taxon>Paenibacillaceae</taxon>
        <taxon>Cohnella</taxon>
    </lineage>
</organism>
<dbReference type="EMBL" id="JBHSED010000068">
    <property type="protein sequence ID" value="MFC4306923.1"/>
    <property type="molecule type" value="Genomic_DNA"/>
</dbReference>
<dbReference type="Proteomes" id="UP001595755">
    <property type="component" value="Unassembled WGS sequence"/>
</dbReference>
<keyword evidence="1" id="KW-0812">Transmembrane</keyword>
<feature type="transmembrane region" description="Helical" evidence="1">
    <location>
        <begin position="171"/>
        <end position="190"/>
    </location>
</feature>